<keyword evidence="2" id="KW-1185">Reference proteome</keyword>
<organism evidence="1 2">
    <name type="scientific">Hyella patelloides LEGE 07179</name>
    <dbReference type="NCBI Taxonomy" id="945734"/>
    <lineage>
        <taxon>Bacteria</taxon>
        <taxon>Bacillati</taxon>
        <taxon>Cyanobacteriota</taxon>
        <taxon>Cyanophyceae</taxon>
        <taxon>Pleurocapsales</taxon>
        <taxon>Hyellaceae</taxon>
        <taxon>Hyella</taxon>
    </lineage>
</organism>
<dbReference type="AlphaFoldDB" id="A0A563W1I0"/>
<dbReference type="Proteomes" id="UP000320055">
    <property type="component" value="Unassembled WGS sequence"/>
</dbReference>
<proteinExistence type="predicted"/>
<dbReference type="EMBL" id="CAACVJ010000579">
    <property type="protein sequence ID" value="VEP17516.1"/>
    <property type="molecule type" value="Genomic_DNA"/>
</dbReference>
<protein>
    <submittedName>
        <fullName evidence="1">Uncharacterized protein</fullName>
    </submittedName>
</protein>
<sequence length="120" mass="14364">MLDSINSCLIESSRLAMTEENSEFDLLYPAEKDIVPPWEKFPTYEHHSLGWRMGDGEDYKCNWWNFVDSLPSEYESRLKYLKRNRPAPINQFYKVLWVLYPDCEEDKEYQESQAEIAELL</sequence>
<gene>
    <name evidence="1" type="ORF">H1P_620025</name>
</gene>
<reference evidence="1 2" key="1">
    <citation type="submission" date="2019-01" db="EMBL/GenBank/DDBJ databases">
        <authorList>
            <person name="Brito A."/>
        </authorList>
    </citation>
    <scope>NUCLEOTIDE SEQUENCE [LARGE SCALE GENOMIC DNA]</scope>
    <source>
        <strain evidence="1">1</strain>
    </source>
</reference>
<accession>A0A563W1I0</accession>
<dbReference type="OrthoDB" id="276414at2"/>
<evidence type="ECO:0000313" key="2">
    <source>
        <dbReference type="Proteomes" id="UP000320055"/>
    </source>
</evidence>
<name>A0A563W1I0_9CYAN</name>
<evidence type="ECO:0000313" key="1">
    <source>
        <dbReference type="EMBL" id="VEP17516.1"/>
    </source>
</evidence>